<dbReference type="Pfam" id="PF13426">
    <property type="entry name" value="PAS_9"/>
    <property type="match status" value="1"/>
</dbReference>
<dbReference type="SMART" id="SM00388">
    <property type="entry name" value="HisKA"/>
    <property type="match status" value="1"/>
</dbReference>
<keyword evidence="8" id="KW-1133">Transmembrane helix</keyword>
<gene>
    <name evidence="13" type="ORF">PTRA_b0433</name>
</gene>
<dbReference type="InterPro" id="IPR000014">
    <property type="entry name" value="PAS"/>
</dbReference>
<dbReference type="CDD" id="cd17546">
    <property type="entry name" value="REC_hyHK_CKI1_RcsC-like"/>
    <property type="match status" value="2"/>
</dbReference>
<feature type="domain" description="PAS" evidence="11">
    <location>
        <begin position="623"/>
        <end position="698"/>
    </location>
</feature>
<dbReference type="Gene3D" id="6.10.340.10">
    <property type="match status" value="1"/>
</dbReference>
<comment type="catalytic activity">
    <reaction evidence="1">
        <text>ATP + protein L-histidine = ADP + protein N-phospho-L-histidine.</text>
        <dbReference type="EC" id="2.7.13.3"/>
    </reaction>
</comment>
<feature type="domain" description="PAC" evidence="12">
    <location>
        <begin position="701"/>
        <end position="753"/>
    </location>
</feature>
<dbReference type="PRINTS" id="PR00344">
    <property type="entry name" value="BCTRLSENSOR"/>
</dbReference>
<dbReference type="PROSITE" id="PS50110">
    <property type="entry name" value="RESPONSE_REGULATORY"/>
    <property type="match status" value="2"/>
</dbReference>
<evidence type="ECO:0000313" key="13">
    <source>
        <dbReference type="EMBL" id="ALS34914.1"/>
    </source>
</evidence>
<dbReference type="CDD" id="cd00130">
    <property type="entry name" value="PAS"/>
    <property type="match status" value="3"/>
</dbReference>
<dbReference type="FunFam" id="3.30.565.10:FF:000010">
    <property type="entry name" value="Sensor histidine kinase RcsC"/>
    <property type="match status" value="1"/>
</dbReference>
<keyword evidence="5" id="KW-0418">Kinase</keyword>
<dbReference type="NCBIfam" id="TIGR00229">
    <property type="entry name" value="sensory_box"/>
    <property type="match status" value="3"/>
</dbReference>
<feature type="domain" description="PAC" evidence="12">
    <location>
        <begin position="569"/>
        <end position="622"/>
    </location>
</feature>
<feature type="domain" description="Response regulatory" evidence="10">
    <location>
        <begin position="1312"/>
        <end position="1434"/>
    </location>
</feature>
<dbReference type="Pfam" id="PF00512">
    <property type="entry name" value="HisKA"/>
    <property type="match status" value="1"/>
</dbReference>
<dbReference type="SMART" id="SM00086">
    <property type="entry name" value="PAC"/>
    <property type="match status" value="4"/>
</dbReference>
<feature type="domain" description="Response regulatory" evidence="10">
    <location>
        <begin position="1463"/>
        <end position="1585"/>
    </location>
</feature>
<dbReference type="InterPro" id="IPR036890">
    <property type="entry name" value="HATPase_C_sf"/>
</dbReference>
<dbReference type="InterPro" id="IPR013655">
    <property type="entry name" value="PAS_fold_3"/>
</dbReference>
<organism evidence="13">
    <name type="scientific">Pseudoalteromonas translucida KMM 520</name>
    <dbReference type="NCBI Taxonomy" id="1315283"/>
    <lineage>
        <taxon>Bacteria</taxon>
        <taxon>Pseudomonadati</taxon>
        <taxon>Pseudomonadota</taxon>
        <taxon>Gammaproteobacteria</taxon>
        <taxon>Alteromonadales</taxon>
        <taxon>Pseudoalteromonadaceae</taxon>
        <taxon>Pseudoalteromonas</taxon>
    </lineage>
</organism>
<dbReference type="InterPro" id="IPR035965">
    <property type="entry name" value="PAS-like_dom_sf"/>
</dbReference>
<proteinExistence type="predicted"/>
<dbReference type="InterPro" id="IPR005467">
    <property type="entry name" value="His_kinase_dom"/>
</dbReference>
<feature type="modified residue" description="4-aspartylphosphate" evidence="7">
    <location>
        <position position="1367"/>
    </location>
</feature>
<feature type="transmembrane region" description="Helical" evidence="8">
    <location>
        <begin position="277"/>
        <end position="298"/>
    </location>
</feature>
<evidence type="ECO:0000259" key="10">
    <source>
        <dbReference type="PROSITE" id="PS50110"/>
    </source>
</evidence>
<dbReference type="SUPFAM" id="SSF47384">
    <property type="entry name" value="Homodimeric domain of signal transducing histidine kinase"/>
    <property type="match status" value="1"/>
</dbReference>
<accession>A0A0U2X8A1</accession>
<evidence type="ECO:0000259" key="11">
    <source>
        <dbReference type="PROSITE" id="PS50112"/>
    </source>
</evidence>
<dbReference type="PROSITE" id="PS50112">
    <property type="entry name" value="PAS"/>
    <property type="match status" value="2"/>
</dbReference>
<dbReference type="GO" id="GO:0000155">
    <property type="term" value="F:phosphorelay sensor kinase activity"/>
    <property type="evidence" value="ECO:0007669"/>
    <property type="project" value="InterPro"/>
</dbReference>
<reference evidence="13 14" key="1">
    <citation type="submission" date="2015-03" db="EMBL/GenBank/DDBJ databases">
        <authorList>
            <person name="Murphy D."/>
        </authorList>
    </citation>
    <scope>NUCLEOTIDE SEQUENCE [LARGE SCALE GENOMIC DNA]</scope>
    <source>
        <strain evidence="13 14">KMM 520</strain>
    </source>
</reference>
<keyword evidence="4" id="KW-0808">Transferase</keyword>
<dbReference type="Pfam" id="PF02518">
    <property type="entry name" value="HATPase_c"/>
    <property type="match status" value="1"/>
</dbReference>
<dbReference type="InterPro" id="IPR000700">
    <property type="entry name" value="PAS-assoc_C"/>
</dbReference>
<dbReference type="SUPFAM" id="SSF55874">
    <property type="entry name" value="ATPase domain of HSP90 chaperone/DNA topoisomerase II/histidine kinase"/>
    <property type="match status" value="1"/>
</dbReference>
<feature type="modified residue" description="4-aspartylphosphate" evidence="7">
    <location>
        <position position="1515"/>
    </location>
</feature>
<dbReference type="RefSeq" id="WP_058374914.1">
    <property type="nucleotide sequence ID" value="NZ_CP011035.1"/>
</dbReference>
<evidence type="ECO:0000256" key="6">
    <source>
        <dbReference type="ARBA" id="ARBA00023012"/>
    </source>
</evidence>
<dbReference type="EMBL" id="CP011035">
    <property type="protein sequence ID" value="ALS34914.1"/>
    <property type="molecule type" value="Genomic_DNA"/>
</dbReference>
<feature type="domain" description="PAS" evidence="11">
    <location>
        <begin position="381"/>
        <end position="423"/>
    </location>
</feature>
<dbReference type="SMART" id="SM00065">
    <property type="entry name" value="GAF"/>
    <property type="match status" value="1"/>
</dbReference>
<dbReference type="Gene3D" id="3.30.450.20">
    <property type="entry name" value="PAS domain"/>
    <property type="match status" value="4"/>
</dbReference>
<dbReference type="InterPro" id="IPR003018">
    <property type="entry name" value="GAF"/>
</dbReference>
<dbReference type="Proteomes" id="UP000065261">
    <property type="component" value="Chromosome II"/>
</dbReference>
<protein>
    <recommendedName>
        <fullName evidence="2">histidine kinase</fullName>
        <ecNumber evidence="2">2.7.13.3</ecNumber>
    </recommendedName>
</protein>
<dbReference type="InterPro" id="IPR003594">
    <property type="entry name" value="HATPase_dom"/>
</dbReference>
<dbReference type="PATRIC" id="fig|1315283.4.peg.3503"/>
<dbReference type="Pfam" id="PF08447">
    <property type="entry name" value="PAS_3"/>
    <property type="match status" value="2"/>
</dbReference>
<evidence type="ECO:0000256" key="7">
    <source>
        <dbReference type="PROSITE-ProRule" id="PRU00169"/>
    </source>
</evidence>
<dbReference type="SUPFAM" id="SSF55781">
    <property type="entry name" value="GAF domain-like"/>
    <property type="match status" value="1"/>
</dbReference>
<dbReference type="CDD" id="cd16922">
    <property type="entry name" value="HATPase_EvgS-ArcB-TorS-like"/>
    <property type="match status" value="1"/>
</dbReference>
<sequence length="1585" mass="178286">MNKGFSFTNRAGKGQSVQSKLTIAFIVIALIPLCLFSWLSFKQINTTLEHHAQTELQQVTNIAQQFSRFWLADYIKDFKLLKNQLTTNSVQQQSAITEFVNVYEFVNNVELIDSAALLFAPTSSFISKLDSQSLTNIHTSLSEHATPSFQSLLIEKQPHFIIALGIYNTEQQFSRILLADINPQWLMTQLNAMYAKNSEFSFSLLPSNSLPLLNQQPSTEQTLLNKTQLMQKTFTYNNENNDVMHGFVSQLNFLGDQSWQLLVSKPSVQELTNTYSVTYFAVATLLMLLAVLACSWWFGRVLFHPLKRLTALVDKITKGKSTQVPILPDSQEFNLLSSKLCKLAENKQQQLTEFYKQGAELQVVLRHLAEQKSALDEHAIVAATDLKGTITFVNKKFCEISGYDEHELIGKNHRILNSGTHPKQFFKQMYQTLKQGEVWHGKICNKAKLGNLYWVDTTIAPFLDENAKPQSYIAIRTDLTALKLQEIELEEHKAQLQLVIDTTAVGIWDWYIDTGKVTFNHRWAEIIGYTLDELGPAVIGTWYKYAHPDDLIVSEQKLNAHFSGETNYYVNEARMKHKQGHWVWILDTAKVVEWNDDGSPKRMIGTHLDITEQKATELELQKSRDQFASLVGNIPGIIYRCKYDKVWTMLYMSKQTKELTGYDAEAILENKQLSYLEIIYSDDRDDIEKTIIKCIDEHTPWSVDYRIITQNNEVRWVNEKGQAIYDSAGNVLYLDGFILDITERHQAQLKITRQQSLLESMSKQGQIGAWEIDLKAQTLYWSDEVRAIHEVPQSYAPDIATAINHYKEGYHRDKINALFERAISSGEGWNVELIIVTYTGQERWVKSIGQSEFENGQCIRVFGSFQSIDAHKRLELESEKANRYNKSLAMLTVAPEVQSSDVAEVKKLAVKSMCEVLDVQRASIWIFNEQRDLMICHSLNIQGQGVDCCNAQLSAEDYPAYYEAIYKQNLIAIDDVYSHPATVDFIEHYAKPNNIKSMLDAVITTGDGNLGILCAETVGEFRQWTQSEETYLRSLATLVGSTLVSQRRKQTAEELKVALVLAKEAGVAKSQFLATMSHEIRTPMNGVLGMLELIQLEQLPKPIETKVAIAKTSAHSLLSVINDILDFSKAEAGKIELESINFNARDLIGEVAAAQAFTAQNKGIEIILDLVALEPSQLSGDPGRIRQVLTNILSNAVKFTNEGEVVVSASIERIEAQLILQVRVKDSGIGISKEKQQQLFAPFMQVDASTTREYGGTGLGLAISKQLCELMGGAIAIKSNAGQGSEFIVTMQVLKGDQQERYMPKANINGLSILVVDDNETNRLVISEQLKHWGANVELANNAEHALLICENRIKNNQGMYDIAVLDMQMPGMDGIELCKVLKAHADYKHMPLVMMTSIAGLEGAQRYFDAGFQAYFPKPVTTADLISALSVITNSEQHEALPLVTSGYISSLRKARTIEPAKILLVEDNPINQQVSTLMLKKLNCETVLAENGQRALEVLAKHEAGYFQVVLMDCQMPVMDGYDATIAIRKGEAGEQHKAIKIVALTANAMDSDKERCIAAGMNDYLSKPIELDILKDKLEQYF</sequence>
<dbReference type="PROSITE" id="PS50113">
    <property type="entry name" value="PAC"/>
    <property type="match status" value="3"/>
</dbReference>
<dbReference type="PANTHER" id="PTHR45339">
    <property type="entry name" value="HYBRID SIGNAL TRANSDUCTION HISTIDINE KINASE J"/>
    <property type="match status" value="1"/>
</dbReference>
<dbReference type="SUPFAM" id="SSF55785">
    <property type="entry name" value="PYP-like sensor domain (PAS domain)"/>
    <property type="match status" value="4"/>
</dbReference>
<dbReference type="InterPro" id="IPR004358">
    <property type="entry name" value="Sig_transdc_His_kin-like_C"/>
</dbReference>
<dbReference type="InterPro" id="IPR029016">
    <property type="entry name" value="GAF-like_dom_sf"/>
</dbReference>
<name>A0A0U2X8A1_9GAMM</name>
<dbReference type="EC" id="2.7.13.3" evidence="2"/>
<feature type="domain" description="PAC" evidence="12">
    <location>
        <begin position="437"/>
        <end position="491"/>
    </location>
</feature>
<keyword evidence="8" id="KW-0812">Transmembrane</keyword>
<evidence type="ECO:0000256" key="2">
    <source>
        <dbReference type="ARBA" id="ARBA00012438"/>
    </source>
</evidence>
<dbReference type="Pfam" id="PF01590">
    <property type="entry name" value="GAF"/>
    <property type="match status" value="1"/>
</dbReference>
<dbReference type="Gene3D" id="3.30.450.40">
    <property type="match status" value="1"/>
</dbReference>
<dbReference type="CDD" id="cd00082">
    <property type="entry name" value="HisKA"/>
    <property type="match status" value="1"/>
</dbReference>
<feature type="domain" description="Histidine kinase" evidence="9">
    <location>
        <begin position="1075"/>
        <end position="1295"/>
    </location>
</feature>
<feature type="transmembrane region" description="Helical" evidence="8">
    <location>
        <begin position="21"/>
        <end position="41"/>
    </location>
</feature>
<evidence type="ECO:0000256" key="3">
    <source>
        <dbReference type="ARBA" id="ARBA00022553"/>
    </source>
</evidence>
<dbReference type="PANTHER" id="PTHR45339:SF5">
    <property type="entry name" value="HISTIDINE KINASE"/>
    <property type="match status" value="1"/>
</dbReference>
<dbReference type="InterPro" id="IPR001789">
    <property type="entry name" value="Sig_transdc_resp-reg_receiver"/>
</dbReference>
<dbReference type="SMART" id="SM00091">
    <property type="entry name" value="PAS"/>
    <property type="match status" value="3"/>
</dbReference>
<evidence type="ECO:0000256" key="1">
    <source>
        <dbReference type="ARBA" id="ARBA00000085"/>
    </source>
</evidence>
<dbReference type="Pfam" id="PF00072">
    <property type="entry name" value="Response_reg"/>
    <property type="match status" value="2"/>
</dbReference>
<dbReference type="SMART" id="SM00448">
    <property type="entry name" value="REC"/>
    <property type="match status" value="2"/>
</dbReference>
<dbReference type="InterPro" id="IPR003661">
    <property type="entry name" value="HisK_dim/P_dom"/>
</dbReference>
<keyword evidence="8" id="KW-0472">Membrane</keyword>
<dbReference type="InterPro" id="IPR036097">
    <property type="entry name" value="HisK_dim/P_sf"/>
</dbReference>
<keyword evidence="6" id="KW-0902">Two-component regulatory system</keyword>
<dbReference type="KEGG" id="ptn:PTRA_b0433"/>
<dbReference type="Gene3D" id="3.30.565.10">
    <property type="entry name" value="Histidine kinase-like ATPase, C-terminal domain"/>
    <property type="match status" value="1"/>
</dbReference>
<evidence type="ECO:0000259" key="9">
    <source>
        <dbReference type="PROSITE" id="PS50109"/>
    </source>
</evidence>
<evidence type="ECO:0000256" key="8">
    <source>
        <dbReference type="SAM" id="Phobius"/>
    </source>
</evidence>
<evidence type="ECO:0000259" key="12">
    <source>
        <dbReference type="PROSITE" id="PS50113"/>
    </source>
</evidence>
<dbReference type="InterPro" id="IPR001610">
    <property type="entry name" value="PAC"/>
</dbReference>
<dbReference type="PROSITE" id="PS50109">
    <property type="entry name" value="HIS_KIN"/>
    <property type="match status" value="1"/>
</dbReference>
<dbReference type="Gene3D" id="3.40.50.2300">
    <property type="match status" value="2"/>
</dbReference>
<dbReference type="InterPro" id="IPR011006">
    <property type="entry name" value="CheY-like_superfamily"/>
</dbReference>
<dbReference type="Gene3D" id="1.10.287.130">
    <property type="match status" value="1"/>
</dbReference>
<dbReference type="SMART" id="SM00387">
    <property type="entry name" value="HATPase_c"/>
    <property type="match status" value="1"/>
</dbReference>
<evidence type="ECO:0000313" key="14">
    <source>
        <dbReference type="Proteomes" id="UP000065261"/>
    </source>
</evidence>
<dbReference type="SUPFAM" id="SSF52172">
    <property type="entry name" value="CheY-like"/>
    <property type="match status" value="2"/>
</dbReference>
<evidence type="ECO:0000256" key="4">
    <source>
        <dbReference type="ARBA" id="ARBA00022679"/>
    </source>
</evidence>
<keyword evidence="3 7" id="KW-0597">Phosphoprotein</keyword>
<evidence type="ECO:0000256" key="5">
    <source>
        <dbReference type="ARBA" id="ARBA00022777"/>
    </source>
</evidence>
<dbReference type="OrthoDB" id="9810730at2"/>